<keyword evidence="2" id="KW-1185">Reference proteome</keyword>
<comment type="caution">
    <text evidence="1">The sequence shown here is derived from an EMBL/GenBank/DDBJ whole genome shotgun (WGS) entry which is preliminary data.</text>
</comment>
<dbReference type="RefSeq" id="WP_246952413.1">
    <property type="nucleotide sequence ID" value="NZ_JALKII010000006.1"/>
</dbReference>
<sequence>MLLDPTPQAPSTWVDLLRHGEPEGGVIYRGHRDDPLTERGWRQMHDAIGADEEWDAVLTSPLLRCHAFAEALASERGWPLYQDADLRELNFGDWEGCTAEQIKVRDGKRLAEFWAGDEDYPAPGGETLASFQQRVASAWAYWIDRLQGQRILLVCHSGVIRMVMAEILGISAARSVANVQVPYASRSRIRVDDTDHGLFSCLVAHGFRPGQLQLDAA</sequence>
<dbReference type="CDD" id="cd07067">
    <property type="entry name" value="HP_PGM_like"/>
    <property type="match status" value="1"/>
</dbReference>
<accession>A0ABT0E8I0</accession>
<evidence type="ECO:0000313" key="1">
    <source>
        <dbReference type="EMBL" id="MCK0538114.1"/>
    </source>
</evidence>
<evidence type="ECO:0000313" key="2">
    <source>
        <dbReference type="Proteomes" id="UP001165524"/>
    </source>
</evidence>
<dbReference type="PANTHER" id="PTHR48100">
    <property type="entry name" value="BROAD-SPECIFICITY PHOSPHATASE YOR283W-RELATED"/>
    <property type="match status" value="1"/>
</dbReference>
<dbReference type="InterPro" id="IPR050275">
    <property type="entry name" value="PGM_Phosphatase"/>
</dbReference>
<dbReference type="InterPro" id="IPR029033">
    <property type="entry name" value="His_PPase_superfam"/>
</dbReference>
<dbReference type="Proteomes" id="UP001165524">
    <property type="component" value="Unassembled WGS sequence"/>
</dbReference>
<dbReference type="SUPFAM" id="SSF53254">
    <property type="entry name" value="Phosphoglycerate mutase-like"/>
    <property type="match status" value="1"/>
</dbReference>
<gene>
    <name evidence="1" type="ORF">MU846_10370</name>
</gene>
<dbReference type="Pfam" id="PF00300">
    <property type="entry name" value="His_Phos_1"/>
    <property type="match status" value="1"/>
</dbReference>
<dbReference type="PANTHER" id="PTHR48100:SF1">
    <property type="entry name" value="HISTIDINE PHOSPHATASE FAMILY PROTEIN-RELATED"/>
    <property type="match status" value="1"/>
</dbReference>
<proteinExistence type="predicted"/>
<dbReference type="InterPro" id="IPR013078">
    <property type="entry name" value="His_Pase_superF_clade-1"/>
</dbReference>
<reference evidence="1" key="1">
    <citation type="submission" date="2022-04" db="EMBL/GenBank/DDBJ databases">
        <title>Alcanivorax sp. CY1518 draft genome sequence.</title>
        <authorList>
            <person name="Zhao G."/>
            <person name="An M."/>
        </authorList>
    </citation>
    <scope>NUCLEOTIDE SEQUENCE</scope>
    <source>
        <strain evidence="1">CY1518</strain>
    </source>
</reference>
<dbReference type="EMBL" id="JALKII010000006">
    <property type="protein sequence ID" value="MCK0538114.1"/>
    <property type="molecule type" value="Genomic_DNA"/>
</dbReference>
<dbReference type="Gene3D" id="3.40.50.1240">
    <property type="entry name" value="Phosphoglycerate mutase-like"/>
    <property type="match status" value="1"/>
</dbReference>
<name>A0ABT0E8I0_9GAMM</name>
<protein>
    <submittedName>
        <fullName evidence="1">Histidine phosphatase family protein</fullName>
    </submittedName>
</protein>
<dbReference type="SMART" id="SM00855">
    <property type="entry name" value="PGAM"/>
    <property type="match status" value="1"/>
</dbReference>
<organism evidence="1 2">
    <name type="scientific">Alcanivorax quisquiliarum</name>
    <dbReference type="NCBI Taxonomy" id="2933565"/>
    <lineage>
        <taxon>Bacteria</taxon>
        <taxon>Pseudomonadati</taxon>
        <taxon>Pseudomonadota</taxon>
        <taxon>Gammaproteobacteria</taxon>
        <taxon>Oceanospirillales</taxon>
        <taxon>Alcanivoracaceae</taxon>
        <taxon>Alcanivorax</taxon>
    </lineage>
</organism>